<organism evidence="1 2">
    <name type="scientific">Aliivibrio wodanis</name>
    <dbReference type="NCBI Taxonomy" id="80852"/>
    <lineage>
        <taxon>Bacteria</taxon>
        <taxon>Pseudomonadati</taxon>
        <taxon>Pseudomonadota</taxon>
        <taxon>Gammaproteobacteria</taxon>
        <taxon>Vibrionales</taxon>
        <taxon>Vibrionaceae</taxon>
        <taxon>Aliivibrio</taxon>
    </lineage>
</organism>
<name>A0A090I7E8_9GAMM</name>
<sequence length="243" mass="28773">MINSCLYHGDVRHRRFQTKTHSFSYQMFFVALDLDELEKTEQVGWFKKGRFAPLSFRRSDYLGSQDESLKESVWNKVSELGGNNSQGRVLFVGQVRCFGLYFSPINFYYCYNQQDELTDLLAEVSNTPWNQTHYYLIKMGSEQIIDKTFHVSPFLDLNMKYHWFIKAPSNRLSLHLENRGLGEEQEKIFDVTIAMTRKEFNSKNIRQQVISIPMMTVKIVWGIYWQALKLFIKRIPFVPHPEQ</sequence>
<evidence type="ECO:0000313" key="2">
    <source>
        <dbReference type="Proteomes" id="UP000032427"/>
    </source>
</evidence>
<dbReference type="PANTHER" id="PTHR33973">
    <property type="entry name" value="OS07G0153300 PROTEIN"/>
    <property type="match status" value="1"/>
</dbReference>
<dbReference type="Proteomes" id="UP000032427">
    <property type="component" value="Chromosome 2"/>
</dbReference>
<reference evidence="2" key="1">
    <citation type="submission" date="2014-09" db="EMBL/GenBank/DDBJ databases">
        <authorList>
            <person name="Hjerde E."/>
        </authorList>
    </citation>
    <scope>NUCLEOTIDE SEQUENCE [LARGE SCALE GENOMIC DNA]</scope>
    <source>
        <strain evidence="2">06/09/139</strain>
    </source>
</reference>
<dbReference type="OrthoDB" id="9778801at2"/>
<accession>A0A090I7E8</accession>
<proteinExistence type="predicted"/>
<dbReference type="HOGENOM" id="CLU_065913_0_0_6"/>
<dbReference type="PATRIC" id="fig|80852.17.peg.3639"/>
<dbReference type="InterPro" id="IPR010775">
    <property type="entry name" value="DUF1365"/>
</dbReference>
<evidence type="ECO:0000313" key="1">
    <source>
        <dbReference type="EMBL" id="CED57476.1"/>
    </source>
</evidence>
<dbReference type="STRING" id="80852.AWOD_II_0851"/>
<dbReference type="Pfam" id="PF07103">
    <property type="entry name" value="DUF1365"/>
    <property type="match status" value="1"/>
</dbReference>
<dbReference type="EMBL" id="LN554847">
    <property type="protein sequence ID" value="CED57476.1"/>
    <property type="molecule type" value="Genomic_DNA"/>
</dbReference>
<dbReference type="PANTHER" id="PTHR33973:SF4">
    <property type="entry name" value="OS07G0153300 PROTEIN"/>
    <property type="match status" value="1"/>
</dbReference>
<dbReference type="GeneID" id="28543103"/>
<gene>
    <name evidence="1" type="ORF">AWOD_II_0851</name>
</gene>
<keyword evidence="2" id="KW-1185">Reference proteome</keyword>
<protein>
    <recommendedName>
        <fullName evidence="3">Plasmid partition ParA protein</fullName>
    </recommendedName>
</protein>
<dbReference type="KEGG" id="awd:AWOD_II_0851"/>
<dbReference type="AlphaFoldDB" id="A0A090I7E8"/>
<evidence type="ECO:0008006" key="3">
    <source>
        <dbReference type="Google" id="ProtNLM"/>
    </source>
</evidence>